<keyword evidence="2" id="KW-1185">Reference proteome</keyword>
<dbReference type="Proteomes" id="UP001223079">
    <property type="component" value="Unassembled WGS sequence"/>
</dbReference>
<dbReference type="EMBL" id="JAUSTM010000020">
    <property type="protein sequence ID" value="MDQ0223240.1"/>
    <property type="molecule type" value="Genomic_DNA"/>
</dbReference>
<protein>
    <submittedName>
        <fullName evidence="1">Uncharacterized protein</fullName>
    </submittedName>
</protein>
<accession>A0ABT9YTC7</accession>
<evidence type="ECO:0000313" key="1">
    <source>
        <dbReference type="EMBL" id="MDQ0223240.1"/>
    </source>
</evidence>
<dbReference type="InterPro" id="IPR046117">
    <property type="entry name" value="DUF6054"/>
</dbReference>
<proteinExistence type="predicted"/>
<name>A0ABT9YTC7_9STRE</name>
<dbReference type="RefSeq" id="WP_307122390.1">
    <property type="nucleotide sequence ID" value="NZ_JAUSTM010000020.1"/>
</dbReference>
<evidence type="ECO:0000313" key="2">
    <source>
        <dbReference type="Proteomes" id="UP001223079"/>
    </source>
</evidence>
<dbReference type="Pfam" id="PF19524">
    <property type="entry name" value="DUF6054"/>
    <property type="match status" value="1"/>
</dbReference>
<gene>
    <name evidence="1" type="ORF">J2S23_001815</name>
</gene>
<sequence>MAEALELVAISDKDIDAIADCFTQDLLQAVNGQLVFDKRRHIGDVKQILLVFEAFYIRTGSYGSLTVNLTASTDYHCIDLIPSGGGDGILNISWGANANFAQKAQEIFESYGYKRQGDDY</sequence>
<organism evidence="1 2">
    <name type="scientific">Streptococcus moroccensis</name>
    <dbReference type="NCBI Taxonomy" id="1451356"/>
    <lineage>
        <taxon>Bacteria</taxon>
        <taxon>Bacillati</taxon>
        <taxon>Bacillota</taxon>
        <taxon>Bacilli</taxon>
        <taxon>Lactobacillales</taxon>
        <taxon>Streptococcaceae</taxon>
        <taxon>Streptococcus</taxon>
    </lineage>
</organism>
<reference evidence="1 2" key="1">
    <citation type="submission" date="2023-07" db="EMBL/GenBank/DDBJ databases">
        <title>Genomic Encyclopedia of Type Strains, Phase IV (KMG-IV): sequencing the most valuable type-strain genomes for metagenomic binning, comparative biology and taxonomic classification.</title>
        <authorList>
            <person name="Goeker M."/>
        </authorList>
    </citation>
    <scope>NUCLEOTIDE SEQUENCE [LARGE SCALE GENOMIC DNA]</scope>
    <source>
        <strain evidence="1 2">DSM 105143</strain>
    </source>
</reference>
<comment type="caution">
    <text evidence="1">The sequence shown here is derived from an EMBL/GenBank/DDBJ whole genome shotgun (WGS) entry which is preliminary data.</text>
</comment>